<dbReference type="InterPro" id="IPR000719">
    <property type="entry name" value="Prot_kinase_dom"/>
</dbReference>
<dbReference type="InterPro" id="IPR017441">
    <property type="entry name" value="Protein_kinase_ATP_BS"/>
</dbReference>
<evidence type="ECO:0000313" key="9">
    <source>
        <dbReference type="EMBL" id="VUZ49006.1"/>
    </source>
</evidence>
<evidence type="ECO:0000256" key="3">
    <source>
        <dbReference type="ARBA" id="ARBA00022741"/>
    </source>
</evidence>
<feature type="region of interest" description="Disordered" evidence="7">
    <location>
        <begin position="104"/>
        <end position="141"/>
    </location>
</feature>
<dbReference type="GO" id="GO:0035556">
    <property type="term" value="P:intracellular signal transduction"/>
    <property type="evidence" value="ECO:0007669"/>
    <property type="project" value="UniProtKB-ARBA"/>
</dbReference>
<name>A0A564YP83_HYMDI</name>
<organism evidence="9 10">
    <name type="scientific">Hymenolepis diminuta</name>
    <name type="common">Rat tapeworm</name>
    <dbReference type="NCBI Taxonomy" id="6216"/>
    <lineage>
        <taxon>Eukaryota</taxon>
        <taxon>Metazoa</taxon>
        <taxon>Spiralia</taxon>
        <taxon>Lophotrochozoa</taxon>
        <taxon>Platyhelminthes</taxon>
        <taxon>Cestoda</taxon>
        <taxon>Eucestoda</taxon>
        <taxon>Cyclophyllidea</taxon>
        <taxon>Hymenolepididae</taxon>
        <taxon>Hymenolepis</taxon>
    </lineage>
</organism>
<keyword evidence="2" id="KW-0808">Transferase</keyword>
<dbReference type="SUPFAM" id="SSF56112">
    <property type="entry name" value="Protein kinase-like (PK-like)"/>
    <property type="match status" value="1"/>
</dbReference>
<keyword evidence="5 6" id="KW-0067">ATP-binding</keyword>
<dbReference type="AlphaFoldDB" id="A0A564YP83"/>
<evidence type="ECO:0000256" key="6">
    <source>
        <dbReference type="PROSITE-ProRule" id="PRU10141"/>
    </source>
</evidence>
<dbReference type="PROSITE" id="PS00108">
    <property type="entry name" value="PROTEIN_KINASE_ST"/>
    <property type="match status" value="1"/>
</dbReference>
<evidence type="ECO:0000256" key="5">
    <source>
        <dbReference type="ARBA" id="ARBA00022840"/>
    </source>
</evidence>
<dbReference type="PANTHER" id="PTHR11584">
    <property type="entry name" value="SERINE/THREONINE PROTEIN KINASE"/>
    <property type="match status" value="1"/>
</dbReference>
<dbReference type="PROSITE" id="PS00107">
    <property type="entry name" value="PROTEIN_KINASE_ATP"/>
    <property type="match status" value="1"/>
</dbReference>
<sequence length="559" mass="64152">MLYINAGRKGSLQDLQDYWDVATFFEVSVLWADYSGACKAARYMHKLNPPSWQVYFSYRMHLDSTLRNIRLILRARKIRADSTDKDLELFNFWLEFFQECIQNPEEKEKPKESSKTEEESGSEKKKIEIKPEEEKTETDEPQRILFPVLLVDMSGEESRPAHLHLHAHSDKPNMRVCYIENSQHPPPKTNHRAVTPMVFTFNDETGTENGETAPKPNFFVNQTYDLVFFEDDIKGFSLNPKDKRNLYFFTVQAEDYSIFFPCENSRTEFLAAIRASLSDYNNYLVDEHEDDEPIRFAYELDDNGHPIVLGSGSFGTVYAGRELSREIKIAIKEIKNIPQKDLQPLIEEINLQSRLNHTNIVCYLGSVYEDGVLKILMEHVPGGSLSFLLKKIGSLRDETVSHYSSQILEGLRYLHASKIIHRDIKGDNILLNMYRGELKIADFGASKRLGGLIRKAGTVTGTMRFMAPELINASKDGYGYPADIWSFGCTVVEMVTGKLPYHELDAYAAFYRAGYYSDHPDIPEELPEPCKAFIKRCFEIDPEKRASAAQLLSDPYILM</sequence>
<dbReference type="InterPro" id="IPR025136">
    <property type="entry name" value="MAP3K_TRAF-bd"/>
</dbReference>
<accession>A0A564YP83</accession>
<feature type="binding site" evidence="6">
    <location>
        <position position="332"/>
    </location>
    <ligand>
        <name>ATP</name>
        <dbReference type="ChEBI" id="CHEBI:30616"/>
    </ligand>
</feature>
<proteinExistence type="predicted"/>
<keyword evidence="4" id="KW-0418">Kinase</keyword>
<gene>
    <name evidence="9" type="ORF">WMSIL1_LOCUS8346</name>
</gene>
<dbReference type="Gene3D" id="1.10.510.10">
    <property type="entry name" value="Transferase(Phosphotransferase) domain 1"/>
    <property type="match status" value="1"/>
</dbReference>
<keyword evidence="3 6" id="KW-0547">Nucleotide-binding</keyword>
<evidence type="ECO:0000256" key="7">
    <source>
        <dbReference type="SAM" id="MobiDB-lite"/>
    </source>
</evidence>
<dbReference type="SMART" id="SM00220">
    <property type="entry name" value="S_TKc"/>
    <property type="match status" value="1"/>
</dbReference>
<dbReference type="PANTHER" id="PTHR11584:SF394">
    <property type="entry name" value="APOPTOTIC SIGNAL-REGULATING KINASE 1, ISOFORM C"/>
    <property type="match status" value="1"/>
</dbReference>
<dbReference type="Proteomes" id="UP000321570">
    <property type="component" value="Unassembled WGS sequence"/>
</dbReference>
<evidence type="ECO:0000313" key="10">
    <source>
        <dbReference type="Proteomes" id="UP000321570"/>
    </source>
</evidence>
<evidence type="ECO:0000256" key="4">
    <source>
        <dbReference type="ARBA" id="ARBA00022777"/>
    </source>
</evidence>
<evidence type="ECO:0000256" key="1">
    <source>
        <dbReference type="ARBA" id="ARBA00022527"/>
    </source>
</evidence>
<reference evidence="9 10" key="1">
    <citation type="submission" date="2019-07" db="EMBL/GenBank/DDBJ databases">
        <authorList>
            <person name="Jastrzebski P J."/>
            <person name="Paukszto L."/>
            <person name="Jastrzebski P J."/>
        </authorList>
    </citation>
    <scope>NUCLEOTIDE SEQUENCE [LARGE SCALE GENOMIC DNA]</scope>
    <source>
        <strain evidence="9 10">WMS-il1</strain>
    </source>
</reference>
<feature type="domain" description="Protein kinase" evidence="8">
    <location>
        <begin position="303"/>
        <end position="557"/>
    </location>
</feature>
<dbReference type="Gene3D" id="3.30.200.20">
    <property type="entry name" value="Phosphorylase Kinase, domain 1"/>
    <property type="match status" value="1"/>
</dbReference>
<dbReference type="EMBL" id="CABIJS010000322">
    <property type="protein sequence ID" value="VUZ49006.1"/>
    <property type="molecule type" value="Genomic_DNA"/>
</dbReference>
<dbReference type="InterPro" id="IPR011009">
    <property type="entry name" value="Kinase-like_dom_sf"/>
</dbReference>
<dbReference type="PROSITE" id="PS50011">
    <property type="entry name" value="PROTEIN_KINASE_DOM"/>
    <property type="match status" value="1"/>
</dbReference>
<dbReference type="GO" id="GO:0004674">
    <property type="term" value="F:protein serine/threonine kinase activity"/>
    <property type="evidence" value="ECO:0007669"/>
    <property type="project" value="UniProtKB-KW"/>
</dbReference>
<dbReference type="Pfam" id="PF00069">
    <property type="entry name" value="Pkinase"/>
    <property type="match status" value="1"/>
</dbReference>
<evidence type="ECO:0000259" key="8">
    <source>
        <dbReference type="PROSITE" id="PS50011"/>
    </source>
</evidence>
<dbReference type="InterPro" id="IPR008271">
    <property type="entry name" value="Ser/Thr_kinase_AS"/>
</dbReference>
<evidence type="ECO:0000256" key="2">
    <source>
        <dbReference type="ARBA" id="ARBA00022679"/>
    </source>
</evidence>
<dbReference type="Pfam" id="PF13281">
    <property type="entry name" value="MAP3K_TRAF_bd"/>
    <property type="match status" value="1"/>
</dbReference>
<keyword evidence="10" id="KW-1185">Reference proteome</keyword>
<keyword evidence="1" id="KW-0723">Serine/threonine-protein kinase</keyword>
<protein>
    <recommendedName>
        <fullName evidence="8">Protein kinase domain-containing protein</fullName>
    </recommendedName>
</protein>
<dbReference type="GO" id="GO:0005524">
    <property type="term" value="F:ATP binding"/>
    <property type="evidence" value="ECO:0007669"/>
    <property type="project" value="UniProtKB-UniRule"/>
</dbReference>